<protein>
    <submittedName>
        <fullName evidence="8">Na+/H+ antiporter subunit E</fullName>
    </submittedName>
</protein>
<keyword evidence="6 7" id="KW-0472">Membrane</keyword>
<proteinExistence type="inferred from homology"/>
<evidence type="ECO:0000256" key="1">
    <source>
        <dbReference type="ARBA" id="ARBA00004651"/>
    </source>
</evidence>
<dbReference type="InterPro" id="IPR002758">
    <property type="entry name" value="Cation_antiport_E"/>
</dbReference>
<dbReference type="Proteomes" id="UP000595460">
    <property type="component" value="Chromosome"/>
</dbReference>
<dbReference type="NCBIfam" id="NF006520">
    <property type="entry name" value="PRK08965.1-4"/>
    <property type="match status" value="1"/>
</dbReference>
<name>A0ABX7C406_9HYPH</name>
<evidence type="ECO:0000256" key="4">
    <source>
        <dbReference type="ARBA" id="ARBA00022692"/>
    </source>
</evidence>
<feature type="transmembrane region" description="Helical" evidence="7">
    <location>
        <begin position="104"/>
        <end position="122"/>
    </location>
</feature>
<accession>A0ABX7C406</accession>
<sequence length="161" mass="17723">MRRLLPHPFVAALLLAFWLGMQQSAGLGHILLGGAIAIAASHLVSLVATDRVKIRNPHRLVQLVAVAGLDIVRSNLAVLLVLLTPRPSPKAGFVRMKLELTSPTGLAVLACIITATPGSAWLEYDRVYNTVLIHVFDLVDETEWVETIRARYENLLLEIFQ</sequence>
<comment type="similarity">
    <text evidence="2">Belongs to the CPA3 antiporters (TC 2.A.63) subunit E family.</text>
</comment>
<evidence type="ECO:0000256" key="3">
    <source>
        <dbReference type="ARBA" id="ARBA00022475"/>
    </source>
</evidence>
<feature type="transmembrane region" description="Helical" evidence="7">
    <location>
        <begin position="61"/>
        <end position="83"/>
    </location>
</feature>
<keyword evidence="9" id="KW-1185">Reference proteome</keyword>
<dbReference type="PANTHER" id="PTHR34584:SF1">
    <property type="entry name" value="NA(+)_H(+) ANTIPORTER SUBUNIT E1"/>
    <property type="match status" value="1"/>
</dbReference>
<evidence type="ECO:0000256" key="7">
    <source>
        <dbReference type="SAM" id="Phobius"/>
    </source>
</evidence>
<evidence type="ECO:0000313" key="9">
    <source>
        <dbReference type="Proteomes" id="UP000595460"/>
    </source>
</evidence>
<gene>
    <name evidence="8" type="ORF">JI749_03780</name>
</gene>
<evidence type="ECO:0000256" key="2">
    <source>
        <dbReference type="ARBA" id="ARBA00006228"/>
    </source>
</evidence>
<keyword evidence="3" id="KW-1003">Cell membrane</keyword>
<organism evidence="8 9">
    <name type="scientific">Devosia oryziradicis</name>
    <dbReference type="NCBI Taxonomy" id="2801335"/>
    <lineage>
        <taxon>Bacteria</taxon>
        <taxon>Pseudomonadati</taxon>
        <taxon>Pseudomonadota</taxon>
        <taxon>Alphaproteobacteria</taxon>
        <taxon>Hyphomicrobiales</taxon>
        <taxon>Devosiaceae</taxon>
        <taxon>Devosia</taxon>
    </lineage>
</organism>
<comment type="subcellular location">
    <subcellularLocation>
        <location evidence="1">Cell membrane</location>
        <topology evidence="1">Multi-pass membrane protein</topology>
    </subcellularLocation>
</comment>
<evidence type="ECO:0000256" key="6">
    <source>
        <dbReference type="ARBA" id="ARBA00023136"/>
    </source>
</evidence>
<dbReference type="Pfam" id="PF01899">
    <property type="entry name" value="MNHE"/>
    <property type="match status" value="1"/>
</dbReference>
<dbReference type="EMBL" id="CP068047">
    <property type="protein sequence ID" value="QQR36761.1"/>
    <property type="molecule type" value="Genomic_DNA"/>
</dbReference>
<evidence type="ECO:0000313" key="8">
    <source>
        <dbReference type="EMBL" id="QQR36761.1"/>
    </source>
</evidence>
<keyword evidence="5 7" id="KW-1133">Transmembrane helix</keyword>
<keyword evidence="4 7" id="KW-0812">Transmembrane</keyword>
<dbReference type="PIRSF" id="PIRSF019239">
    <property type="entry name" value="MrpE"/>
    <property type="match status" value="1"/>
</dbReference>
<reference evidence="8 9" key="1">
    <citation type="submission" date="2021-01" db="EMBL/GenBank/DDBJ databases">
        <title>Genome seq and assembly of Devosia sp. G19.</title>
        <authorList>
            <person name="Chhetri G."/>
        </authorList>
    </citation>
    <scope>NUCLEOTIDE SEQUENCE [LARGE SCALE GENOMIC DNA]</scope>
    <source>
        <strain evidence="8 9">G19</strain>
    </source>
</reference>
<dbReference type="PANTHER" id="PTHR34584">
    <property type="entry name" value="NA(+)/H(+) ANTIPORTER SUBUNIT E1"/>
    <property type="match status" value="1"/>
</dbReference>
<evidence type="ECO:0000256" key="5">
    <source>
        <dbReference type="ARBA" id="ARBA00022989"/>
    </source>
</evidence>
<dbReference type="RefSeq" id="WP_201659283.1">
    <property type="nucleotide sequence ID" value="NZ_CP068047.1"/>
</dbReference>